<dbReference type="InterPro" id="IPR013022">
    <property type="entry name" value="Xyl_isomerase-like_TIM-brl"/>
</dbReference>
<dbReference type="Proteomes" id="UP001216907">
    <property type="component" value="Unassembled WGS sequence"/>
</dbReference>
<dbReference type="Gene3D" id="3.20.20.150">
    <property type="entry name" value="Divalent-metal-dependent TIM barrel enzymes"/>
    <property type="match status" value="1"/>
</dbReference>
<name>A0ABT6F6G9_9BACT</name>
<feature type="domain" description="Xylose isomerase-like TIM barrel" evidence="1">
    <location>
        <begin position="50"/>
        <end position="224"/>
    </location>
</feature>
<evidence type="ECO:0000313" key="2">
    <source>
        <dbReference type="EMBL" id="MDG3003171.1"/>
    </source>
</evidence>
<evidence type="ECO:0000259" key="1">
    <source>
        <dbReference type="Pfam" id="PF01261"/>
    </source>
</evidence>
<evidence type="ECO:0000313" key="3">
    <source>
        <dbReference type="Proteomes" id="UP001216907"/>
    </source>
</evidence>
<sequence length="352" mass="38835">MSPTHTHNFPKLHNAAWPGVVGKGGEDGDPSIDLDVMLDLTAAAAVDGVKFDGFDLFLFAPHVDIDSTDDQIKELADKASRRGLTIGSVVAPVWPPTGGGSAMDEGEGRKKFLEQVKKGCRIARKLRELGVRPYGVVRFDSACSPEAWSADPEGNQKKIAETFKQAAAIAKDHGEKLAAEGEICWGGMHSWRKMLDLLERVDEPGVVGFQADMAHTLLYTLGENAPEDRILPEGYDWKDKHVLDEALKTLTDALRPWTLDFHVAQNDASVFGSGSHDHTGRHCLANDPDGKLDIPHHAGFWLRDQTGRPTRAFKHICWDGCMFPNEVMMKPQTWNDILAAMIQVRDAHGWTE</sequence>
<dbReference type="PANTHER" id="PTHR12110">
    <property type="entry name" value="HYDROXYPYRUVATE ISOMERASE"/>
    <property type="match status" value="1"/>
</dbReference>
<dbReference type="InterPro" id="IPR050312">
    <property type="entry name" value="IolE/XylAMocC-like"/>
</dbReference>
<dbReference type="RefSeq" id="WP_277859526.1">
    <property type="nucleotide sequence ID" value="NZ_JARRAG010000001.1"/>
</dbReference>
<keyword evidence="3" id="KW-1185">Reference proteome</keyword>
<dbReference type="EMBL" id="JARRAG010000001">
    <property type="protein sequence ID" value="MDG3003171.1"/>
    <property type="molecule type" value="Genomic_DNA"/>
</dbReference>
<proteinExistence type="predicted"/>
<gene>
    <name evidence="2" type="ORF">PZE19_05280</name>
</gene>
<accession>A0ABT6F6G9</accession>
<dbReference type="SUPFAM" id="SSF51658">
    <property type="entry name" value="Xylose isomerase-like"/>
    <property type="match status" value="1"/>
</dbReference>
<dbReference type="InterPro" id="IPR036237">
    <property type="entry name" value="Xyl_isomerase-like_sf"/>
</dbReference>
<dbReference type="PANTHER" id="PTHR12110:SF21">
    <property type="entry name" value="XYLOSE ISOMERASE-LIKE TIM BARREL DOMAIN-CONTAINING PROTEIN"/>
    <property type="match status" value="1"/>
</dbReference>
<comment type="caution">
    <text evidence="2">The sequence shown here is derived from an EMBL/GenBank/DDBJ whole genome shotgun (WGS) entry which is preliminary data.</text>
</comment>
<organism evidence="2 3">
    <name type="scientific">Paludisphaera mucosa</name>
    <dbReference type="NCBI Taxonomy" id="3030827"/>
    <lineage>
        <taxon>Bacteria</taxon>
        <taxon>Pseudomonadati</taxon>
        <taxon>Planctomycetota</taxon>
        <taxon>Planctomycetia</taxon>
        <taxon>Isosphaerales</taxon>
        <taxon>Isosphaeraceae</taxon>
        <taxon>Paludisphaera</taxon>
    </lineage>
</organism>
<protein>
    <submittedName>
        <fullName evidence="2">TIM barrel protein</fullName>
    </submittedName>
</protein>
<reference evidence="2 3" key="1">
    <citation type="submission" date="2023-03" db="EMBL/GenBank/DDBJ databases">
        <title>Paludisphaera mucosa sp. nov. a novel planctomycete from northern fen.</title>
        <authorList>
            <person name="Ivanova A."/>
        </authorList>
    </citation>
    <scope>NUCLEOTIDE SEQUENCE [LARGE SCALE GENOMIC DNA]</scope>
    <source>
        <strain evidence="2 3">Pla2</strain>
    </source>
</reference>
<dbReference type="Pfam" id="PF01261">
    <property type="entry name" value="AP_endonuc_2"/>
    <property type="match status" value="1"/>
</dbReference>